<feature type="non-terminal residue" evidence="3">
    <location>
        <position position="146"/>
    </location>
</feature>
<evidence type="ECO:0000256" key="1">
    <source>
        <dbReference type="ARBA" id="ARBA00023180"/>
    </source>
</evidence>
<reference evidence="3" key="1">
    <citation type="journal article" date="2014" name="Front. Microbiol.">
        <title>High frequency of phylogenetically diverse reductive dehalogenase-homologous genes in deep subseafloor sedimentary metagenomes.</title>
        <authorList>
            <person name="Kawai M."/>
            <person name="Futagami T."/>
            <person name="Toyoda A."/>
            <person name="Takaki Y."/>
            <person name="Nishi S."/>
            <person name="Hori S."/>
            <person name="Arai W."/>
            <person name="Tsubouchi T."/>
            <person name="Morono Y."/>
            <person name="Uchiyama I."/>
            <person name="Ito T."/>
            <person name="Fujiyama A."/>
            <person name="Inagaki F."/>
            <person name="Takami H."/>
        </authorList>
    </citation>
    <scope>NUCLEOTIDE SEQUENCE</scope>
    <source>
        <strain evidence="3">Expedition CK06-06</strain>
    </source>
</reference>
<dbReference type="InterPro" id="IPR013519">
    <property type="entry name" value="Int_alpha_beta-p"/>
</dbReference>
<evidence type="ECO:0008006" key="4">
    <source>
        <dbReference type="Google" id="ProtNLM"/>
    </source>
</evidence>
<dbReference type="InterPro" id="IPR000413">
    <property type="entry name" value="Integrin_alpha"/>
</dbReference>
<comment type="caution">
    <text evidence="3">The sequence shown here is derived from an EMBL/GenBank/DDBJ whole genome shotgun (WGS) entry which is preliminary data.</text>
</comment>
<name>X0UMZ1_9ZZZZ</name>
<proteinExistence type="predicted"/>
<dbReference type="SUPFAM" id="SSF69318">
    <property type="entry name" value="Integrin alpha N-terminal domain"/>
    <property type="match status" value="1"/>
</dbReference>
<keyword evidence="1" id="KW-0325">Glycoprotein</keyword>
<evidence type="ECO:0000256" key="2">
    <source>
        <dbReference type="SAM" id="MobiDB-lite"/>
    </source>
</evidence>
<protein>
    <recommendedName>
        <fullName evidence="4">VCBS repeat-containing protein</fullName>
    </recommendedName>
</protein>
<evidence type="ECO:0000313" key="3">
    <source>
        <dbReference type="EMBL" id="GAG07129.1"/>
    </source>
</evidence>
<dbReference type="EMBL" id="BARS01027022">
    <property type="protein sequence ID" value="GAG07129.1"/>
    <property type="molecule type" value="Genomic_DNA"/>
</dbReference>
<dbReference type="GO" id="GO:0007155">
    <property type="term" value="P:cell adhesion"/>
    <property type="evidence" value="ECO:0007669"/>
    <property type="project" value="InterPro"/>
</dbReference>
<gene>
    <name evidence="3" type="ORF">S01H1_42483</name>
</gene>
<dbReference type="InterPro" id="IPR028994">
    <property type="entry name" value="Integrin_alpha_N"/>
</dbReference>
<dbReference type="Gene3D" id="2.130.10.130">
    <property type="entry name" value="Integrin alpha, N-terminal"/>
    <property type="match status" value="1"/>
</dbReference>
<dbReference type="GO" id="GO:0008305">
    <property type="term" value="C:integrin complex"/>
    <property type="evidence" value="ECO:0007669"/>
    <property type="project" value="InterPro"/>
</dbReference>
<dbReference type="SMART" id="SM00191">
    <property type="entry name" value="Int_alpha"/>
    <property type="match status" value="1"/>
</dbReference>
<dbReference type="AlphaFoldDB" id="X0UMZ1"/>
<organism evidence="3">
    <name type="scientific">marine sediment metagenome</name>
    <dbReference type="NCBI Taxonomy" id="412755"/>
    <lineage>
        <taxon>unclassified sequences</taxon>
        <taxon>metagenomes</taxon>
        <taxon>ecological metagenomes</taxon>
    </lineage>
</organism>
<sequence length="146" mass="14933">MESEDKVRGIAPAVLVVALLLLALVPLPALAAEGTGGNSLAFDPESNRAIEPADTGDPVDVLDVKEVIQGKNAGEQFGGQTAGIGDVDNDGYSDIAVLIPSRGYCVVYQGGTTLRESLVHPLASSGLSLSAQSQIRPAGDIDSDGF</sequence>
<feature type="region of interest" description="Disordered" evidence="2">
    <location>
        <begin position="36"/>
        <end position="56"/>
    </location>
</feature>
<accession>X0UMZ1</accession>
<dbReference type="PRINTS" id="PR01185">
    <property type="entry name" value="INTEGRINA"/>
</dbReference>